<dbReference type="InterPro" id="IPR052072">
    <property type="entry name" value="Vascular_dev_regulator"/>
</dbReference>
<evidence type="ECO:0000256" key="5">
    <source>
        <dbReference type="ARBA" id="ARBA00073766"/>
    </source>
</evidence>
<dbReference type="InterPro" id="IPR037983">
    <property type="entry name" value="CBD_Rasip1/Radil"/>
</dbReference>
<reference evidence="10" key="1">
    <citation type="submission" date="2025-08" db="UniProtKB">
        <authorList>
            <consortium name="Ensembl"/>
        </authorList>
    </citation>
    <scope>IDENTIFICATION</scope>
</reference>
<name>A0A8B9J9Q4_ASTMX</name>
<evidence type="ECO:0000259" key="9">
    <source>
        <dbReference type="PROSITE" id="PS51126"/>
    </source>
</evidence>
<feature type="region of interest" description="Disordered" evidence="6">
    <location>
        <begin position="858"/>
        <end position="960"/>
    </location>
</feature>
<dbReference type="CDD" id="cd15472">
    <property type="entry name" value="Myo5p-like_CBD_Rasip1"/>
    <property type="match status" value="1"/>
</dbReference>
<dbReference type="InterPro" id="IPR029071">
    <property type="entry name" value="Ubiquitin-like_domsf"/>
</dbReference>
<evidence type="ECO:0000259" key="8">
    <source>
        <dbReference type="PROSITE" id="PS50200"/>
    </source>
</evidence>
<dbReference type="SUPFAM" id="SSF49879">
    <property type="entry name" value="SMAD/FHA domain"/>
    <property type="match status" value="1"/>
</dbReference>
<dbReference type="Pfam" id="PF00498">
    <property type="entry name" value="FHA"/>
    <property type="match status" value="1"/>
</dbReference>
<organism evidence="10 11">
    <name type="scientific">Astyanax mexicanus</name>
    <name type="common">Blind cave fish</name>
    <name type="synonym">Astyanax fasciatus mexicanus</name>
    <dbReference type="NCBI Taxonomy" id="7994"/>
    <lineage>
        <taxon>Eukaryota</taxon>
        <taxon>Metazoa</taxon>
        <taxon>Chordata</taxon>
        <taxon>Craniata</taxon>
        <taxon>Vertebrata</taxon>
        <taxon>Euteleostomi</taxon>
        <taxon>Actinopterygii</taxon>
        <taxon>Neopterygii</taxon>
        <taxon>Teleostei</taxon>
        <taxon>Ostariophysi</taxon>
        <taxon>Characiformes</taxon>
        <taxon>Characoidei</taxon>
        <taxon>Acestrorhamphidae</taxon>
        <taxon>Acestrorhamphinae</taxon>
        <taxon>Astyanax</taxon>
    </lineage>
</organism>
<dbReference type="OMA" id="HCTIRRQ"/>
<evidence type="ECO:0000256" key="6">
    <source>
        <dbReference type="SAM" id="MobiDB-lite"/>
    </source>
</evidence>
<dbReference type="PANTHER" id="PTHR16027">
    <property type="entry name" value="DILUTE DOMAIN-CONTAINING PROTEIN YPR089W"/>
    <property type="match status" value="1"/>
</dbReference>
<dbReference type="GO" id="GO:0007165">
    <property type="term" value="P:signal transduction"/>
    <property type="evidence" value="ECO:0007669"/>
    <property type="project" value="InterPro"/>
</dbReference>
<dbReference type="CDD" id="cd22733">
    <property type="entry name" value="FHA_RADIL"/>
    <property type="match status" value="1"/>
</dbReference>
<dbReference type="GO" id="GO:0051020">
    <property type="term" value="F:GTPase binding"/>
    <property type="evidence" value="ECO:0007669"/>
    <property type="project" value="TreeGrafter"/>
</dbReference>
<comment type="similarity">
    <text evidence="4">Belongs to the RADIL family.</text>
</comment>
<sequence>MFYGSTSASMSLPSKNRLKRQSRTFTQVLYRTLSYRDRRSVTDLPEQVRDDPAELSTQTSAPGVLKIFGDEISAGANYKSVLATPRSSAQELIKEALERYSLNKACASNYVLCDVIGRFEGVERRWRTECLRALGSNEKPLLLQDLWKPKEGFARRFELRRRAEVEELAAREKDTVTADINAQARKLQRNRAKGTMTLQHGSTFCRSLSETSLNLVGLPGEEPKRYYSTLPGPVRARSARETEVRKERDGGGVKHSLYHSPHLLLLQGYNRQDCLVYLLNREQHTVGQETASARPNICLSSPDILPLHCRIRRAPPRRSSSSSSSASPDPRLLLEPVAHGNVLVNFARIERPMPLRHGDLLSFGAHYIFLYKDPLSAKPLPAQSLTRLRALARLYDSESGGGAEKGEVCRMCGSILREPVGSSMRGSRTPLRNSQKRKLALEFERAHEDALVNRVLTLIEPSGDDHKLTPAYLLCLCIKHSANTFPPGSFGKLLLKIAKRIQTIAWEKTKELAQKQAQHQDPASLSLLSISDLVPDLQFIFFWMSNAIEILYFIQQKSPAYMQSIEMMDPKAGSKESLLSATISANEEAMTILEEVIMYTFQQCVYYITKSLYVVLPALLDCNPFGGDASSEPCRRAAGVCVCTVCVMPEAVRRVVSVLQTTADLLQQYQVHAEIQSQMFAYLFFFTNASLFNLFIDKGPARGWFQRSRVLQIQACVRMLLDWAKGAGRAQLAQKFFAKLCSAVTILATPVQQLSQMSWKVLCSEHPTLKPVQLHRILTQYQLIAEVGHLPIWQPSSEDEAYIYRTVDLLESFENHPPIVLPSAGFKVDLESDSVEDSIYRQLLYIRHFLWGLRTKTHPSNGSTDRQENQRDHLQPHCSPRPAAPQRGEGEGEVRDCSGTLGGRGEGAGAEDRATDRAPHSAHYRNGTASRLGSQSHGPESSCLLTPPNTPLYPDLAHSQAGAPLYPEHAHSRAHTQANGCVRSTPEHKKINGFISNGIEGPLNGCGLPFPVPLPHTLGPDSDAICSIFVVDLDKGPYGLGMGLIDGLHTPLNSPGIYIRTLIPDGPAASDGRLHIGDRILAVNGTSLIGADYQSAVDLIRLGGGRLRFLVAKSDPEVSEKISASSC</sequence>
<dbReference type="InterPro" id="IPR036034">
    <property type="entry name" value="PDZ_sf"/>
</dbReference>
<evidence type="ECO:0000313" key="11">
    <source>
        <dbReference type="Proteomes" id="UP000694621"/>
    </source>
</evidence>
<dbReference type="InterPro" id="IPR002710">
    <property type="entry name" value="Dilute_dom"/>
</dbReference>
<comment type="function">
    <text evidence="3">Downstream effector of Rap required for cell adhesion and migration of neural crest precursors during development.</text>
</comment>
<dbReference type="AlphaFoldDB" id="A0A8B9J9Q4"/>
<feature type="domain" description="Dilute" evidence="9">
    <location>
        <begin position="523"/>
        <end position="816"/>
    </location>
</feature>
<feature type="compositionally biased region" description="Polar residues" evidence="6">
    <location>
        <begin position="927"/>
        <end position="939"/>
    </location>
</feature>
<dbReference type="SUPFAM" id="SSF50156">
    <property type="entry name" value="PDZ domain-like"/>
    <property type="match status" value="1"/>
</dbReference>
<dbReference type="InterPro" id="IPR001478">
    <property type="entry name" value="PDZ"/>
</dbReference>
<dbReference type="Pfam" id="PF01843">
    <property type="entry name" value="DIL"/>
    <property type="match status" value="1"/>
</dbReference>
<dbReference type="SMART" id="SM01132">
    <property type="entry name" value="DIL"/>
    <property type="match status" value="1"/>
</dbReference>
<dbReference type="SMART" id="SM00314">
    <property type="entry name" value="RA"/>
    <property type="match status" value="1"/>
</dbReference>
<dbReference type="InterPro" id="IPR000159">
    <property type="entry name" value="RA_dom"/>
</dbReference>
<dbReference type="Ensembl" id="ENSAMXT00005013464.1">
    <property type="protein sequence ID" value="ENSAMXP00005012130.1"/>
    <property type="gene ID" value="ENSAMXG00005006583.1"/>
</dbReference>
<keyword evidence="1" id="KW-0217">Developmental protein</keyword>
<dbReference type="GO" id="GO:0005874">
    <property type="term" value="C:microtubule"/>
    <property type="evidence" value="ECO:0007669"/>
    <property type="project" value="TreeGrafter"/>
</dbReference>
<dbReference type="CDD" id="cd06690">
    <property type="entry name" value="PDZ_Radil-like"/>
    <property type="match status" value="1"/>
</dbReference>
<dbReference type="PANTHER" id="PTHR16027:SF3">
    <property type="entry name" value="RAS-ASSOCIATING AND DILUTE DOMAIN-CONTAINING PROTEIN"/>
    <property type="match status" value="1"/>
</dbReference>
<dbReference type="Pfam" id="PF00788">
    <property type="entry name" value="RA"/>
    <property type="match status" value="1"/>
</dbReference>
<proteinExistence type="inferred from homology"/>
<dbReference type="GO" id="GO:0001755">
    <property type="term" value="P:neural crest cell migration"/>
    <property type="evidence" value="ECO:0007669"/>
    <property type="project" value="TreeGrafter"/>
</dbReference>
<evidence type="ECO:0000256" key="3">
    <source>
        <dbReference type="ARBA" id="ARBA00057550"/>
    </source>
</evidence>
<evidence type="ECO:0000259" key="7">
    <source>
        <dbReference type="PROSITE" id="PS50106"/>
    </source>
</evidence>
<dbReference type="FunFam" id="2.30.42.10:FF:000156">
    <property type="entry name" value="Ras-associating and dilute domain-containing protein"/>
    <property type="match status" value="1"/>
</dbReference>
<feature type="compositionally biased region" description="Basic and acidic residues" evidence="6">
    <location>
        <begin position="865"/>
        <end position="875"/>
    </location>
</feature>
<evidence type="ECO:0000256" key="2">
    <source>
        <dbReference type="ARBA" id="ARBA00022889"/>
    </source>
</evidence>
<feature type="domain" description="Ras-associating" evidence="8">
    <location>
        <begin position="61"/>
        <end position="164"/>
    </location>
</feature>
<protein>
    <recommendedName>
        <fullName evidence="5">Ras-associating and dilute domain-containing protein</fullName>
    </recommendedName>
</protein>
<evidence type="ECO:0000256" key="1">
    <source>
        <dbReference type="ARBA" id="ARBA00022473"/>
    </source>
</evidence>
<dbReference type="PROSITE" id="PS50200">
    <property type="entry name" value="RA"/>
    <property type="match status" value="1"/>
</dbReference>
<dbReference type="Gene3D" id="3.10.20.90">
    <property type="entry name" value="Phosphatidylinositol 3-kinase Catalytic Subunit, Chain A, domain 1"/>
    <property type="match status" value="1"/>
</dbReference>
<dbReference type="SMART" id="SM00228">
    <property type="entry name" value="PDZ"/>
    <property type="match status" value="1"/>
</dbReference>
<dbReference type="PROSITE" id="PS50106">
    <property type="entry name" value="PDZ"/>
    <property type="match status" value="1"/>
</dbReference>
<dbReference type="InterPro" id="IPR000253">
    <property type="entry name" value="FHA_dom"/>
</dbReference>
<feature type="compositionally biased region" description="Basic and acidic residues" evidence="6">
    <location>
        <begin position="910"/>
        <end position="919"/>
    </location>
</feature>
<evidence type="ECO:0000256" key="4">
    <source>
        <dbReference type="ARBA" id="ARBA00061397"/>
    </source>
</evidence>
<evidence type="ECO:0000313" key="10">
    <source>
        <dbReference type="Ensembl" id="ENSAMXP00005012130.1"/>
    </source>
</evidence>
<dbReference type="PROSITE" id="PS51126">
    <property type="entry name" value="DILUTE"/>
    <property type="match status" value="1"/>
</dbReference>
<dbReference type="Proteomes" id="UP000694621">
    <property type="component" value="Unplaced"/>
</dbReference>
<dbReference type="SUPFAM" id="SSF54236">
    <property type="entry name" value="Ubiquitin-like"/>
    <property type="match status" value="1"/>
</dbReference>
<dbReference type="InterPro" id="IPR008984">
    <property type="entry name" value="SMAD_FHA_dom_sf"/>
</dbReference>
<keyword evidence="2" id="KW-0130">Cell adhesion</keyword>
<dbReference type="CDD" id="cd17116">
    <property type="entry name" value="RA_Radil_like"/>
    <property type="match status" value="1"/>
</dbReference>
<dbReference type="Gene3D" id="2.30.42.10">
    <property type="match status" value="1"/>
</dbReference>
<dbReference type="GO" id="GO:0034446">
    <property type="term" value="P:substrate adhesion-dependent cell spreading"/>
    <property type="evidence" value="ECO:0007669"/>
    <property type="project" value="TreeGrafter"/>
</dbReference>
<dbReference type="Pfam" id="PF00595">
    <property type="entry name" value="PDZ"/>
    <property type="match status" value="1"/>
</dbReference>
<dbReference type="Gene3D" id="2.60.200.20">
    <property type="match status" value="1"/>
</dbReference>
<feature type="domain" description="PDZ" evidence="7">
    <location>
        <begin position="1030"/>
        <end position="1115"/>
    </location>
</feature>
<accession>A0A8B9J9Q4</accession>